<keyword evidence="2" id="KW-0805">Transcription regulation</keyword>
<accession>A0A8T0GS27</accession>
<dbReference type="InterPro" id="IPR036576">
    <property type="entry name" value="WRKY_dom_sf"/>
</dbReference>
<dbReference type="PANTHER" id="PTHR31221:SF334">
    <property type="entry name" value="WRKY TRANSCRIPTION FACTOR 57-RELATED"/>
    <property type="match status" value="1"/>
</dbReference>
<keyword evidence="4" id="KW-0804">Transcription</keyword>
<dbReference type="InterPro" id="IPR003657">
    <property type="entry name" value="WRKY_dom"/>
</dbReference>
<dbReference type="SUPFAM" id="SSF118290">
    <property type="entry name" value="WRKY DNA-binding domain"/>
    <property type="match status" value="1"/>
</dbReference>
<evidence type="ECO:0000256" key="1">
    <source>
        <dbReference type="ARBA" id="ARBA00004123"/>
    </source>
</evidence>
<evidence type="ECO:0000256" key="5">
    <source>
        <dbReference type="ARBA" id="ARBA00023242"/>
    </source>
</evidence>
<dbReference type="FunFam" id="2.20.25.80:FF:000003">
    <property type="entry name" value="WRKY transcription factor 57"/>
    <property type="match status" value="1"/>
</dbReference>
<dbReference type="EMBL" id="CM026430">
    <property type="protein sequence ID" value="KAG0562471.1"/>
    <property type="molecule type" value="Genomic_DNA"/>
</dbReference>
<feature type="compositionally biased region" description="Gly residues" evidence="6">
    <location>
        <begin position="277"/>
        <end position="286"/>
    </location>
</feature>
<dbReference type="InterPro" id="IPR044810">
    <property type="entry name" value="WRKY_plant"/>
</dbReference>
<dbReference type="Gene3D" id="2.20.25.80">
    <property type="entry name" value="WRKY domain"/>
    <property type="match status" value="1"/>
</dbReference>
<evidence type="ECO:0000313" key="8">
    <source>
        <dbReference type="EMBL" id="KAG0562471.1"/>
    </source>
</evidence>
<reference evidence="8" key="1">
    <citation type="submission" date="2020-06" db="EMBL/GenBank/DDBJ databases">
        <title>WGS assembly of Ceratodon purpureus strain R40.</title>
        <authorList>
            <person name="Carey S.B."/>
            <person name="Jenkins J."/>
            <person name="Shu S."/>
            <person name="Lovell J.T."/>
            <person name="Sreedasyam A."/>
            <person name="Maumus F."/>
            <person name="Tiley G.P."/>
            <person name="Fernandez-Pozo N."/>
            <person name="Barry K."/>
            <person name="Chen C."/>
            <person name="Wang M."/>
            <person name="Lipzen A."/>
            <person name="Daum C."/>
            <person name="Saski C.A."/>
            <person name="Payton A.C."/>
            <person name="Mcbreen J.C."/>
            <person name="Conrad R.E."/>
            <person name="Kollar L.M."/>
            <person name="Olsson S."/>
            <person name="Huttunen S."/>
            <person name="Landis J.B."/>
            <person name="Wickett N.J."/>
            <person name="Johnson M.G."/>
            <person name="Rensing S.A."/>
            <person name="Grimwood J."/>
            <person name="Schmutz J."/>
            <person name="Mcdaniel S.F."/>
        </authorList>
    </citation>
    <scope>NUCLEOTIDE SEQUENCE</scope>
    <source>
        <strain evidence="8">R40</strain>
    </source>
</reference>
<dbReference type="SMART" id="SM00774">
    <property type="entry name" value="WRKY"/>
    <property type="match status" value="1"/>
</dbReference>
<dbReference type="PROSITE" id="PS50811">
    <property type="entry name" value="WRKY"/>
    <property type="match status" value="1"/>
</dbReference>
<evidence type="ECO:0000256" key="4">
    <source>
        <dbReference type="ARBA" id="ARBA00023163"/>
    </source>
</evidence>
<dbReference type="GO" id="GO:0043565">
    <property type="term" value="F:sequence-specific DNA binding"/>
    <property type="evidence" value="ECO:0007669"/>
    <property type="project" value="InterPro"/>
</dbReference>
<feature type="compositionally biased region" description="Polar residues" evidence="6">
    <location>
        <begin position="385"/>
        <end position="403"/>
    </location>
</feature>
<feature type="region of interest" description="Disordered" evidence="6">
    <location>
        <begin position="212"/>
        <end position="331"/>
    </location>
</feature>
<feature type="compositionally biased region" description="Polar residues" evidence="6">
    <location>
        <begin position="633"/>
        <end position="644"/>
    </location>
</feature>
<dbReference type="Pfam" id="PF03106">
    <property type="entry name" value="WRKY"/>
    <property type="match status" value="1"/>
</dbReference>
<feature type="region of interest" description="Disordered" evidence="6">
    <location>
        <begin position="629"/>
        <end position="662"/>
    </location>
</feature>
<keyword evidence="3" id="KW-0238">DNA-binding</keyword>
<feature type="compositionally biased region" description="Polar residues" evidence="6">
    <location>
        <begin position="574"/>
        <end position="584"/>
    </location>
</feature>
<feature type="compositionally biased region" description="Low complexity" evidence="6">
    <location>
        <begin position="287"/>
        <end position="298"/>
    </location>
</feature>
<feature type="compositionally biased region" description="Polar residues" evidence="6">
    <location>
        <begin position="17"/>
        <end position="26"/>
    </location>
</feature>
<evidence type="ECO:0000256" key="3">
    <source>
        <dbReference type="ARBA" id="ARBA00023125"/>
    </source>
</evidence>
<evidence type="ECO:0000256" key="6">
    <source>
        <dbReference type="SAM" id="MobiDB-lite"/>
    </source>
</evidence>
<comment type="caution">
    <text evidence="8">The sequence shown here is derived from an EMBL/GenBank/DDBJ whole genome shotgun (WGS) entry which is preliminary data.</text>
</comment>
<dbReference type="PANTHER" id="PTHR31221">
    <property type="entry name" value="WRKY TRANSCRIPTION FACTOR PROTEIN 1-RELATED"/>
    <property type="match status" value="1"/>
</dbReference>
<keyword evidence="5" id="KW-0539">Nucleus</keyword>
<dbReference type="EMBL" id="CM026430">
    <property type="protein sequence ID" value="KAG0562469.1"/>
    <property type="molecule type" value="Genomic_DNA"/>
</dbReference>
<keyword evidence="9" id="KW-1185">Reference proteome</keyword>
<feature type="region of interest" description="Disordered" evidence="6">
    <location>
        <begin position="557"/>
        <end position="610"/>
    </location>
</feature>
<feature type="compositionally biased region" description="Low complexity" evidence="6">
    <location>
        <begin position="47"/>
        <end position="63"/>
    </location>
</feature>
<evidence type="ECO:0000259" key="7">
    <source>
        <dbReference type="PROSITE" id="PS50811"/>
    </source>
</evidence>
<feature type="region of interest" description="Disordered" evidence="6">
    <location>
        <begin position="385"/>
        <end position="408"/>
    </location>
</feature>
<dbReference type="GO" id="GO:0005634">
    <property type="term" value="C:nucleus"/>
    <property type="evidence" value="ECO:0007669"/>
    <property type="project" value="UniProtKB-SubCell"/>
</dbReference>
<name>A0A8T0GS27_CERPU</name>
<dbReference type="EMBL" id="CM026430">
    <property type="protein sequence ID" value="KAG0562470.1"/>
    <property type="molecule type" value="Genomic_DNA"/>
</dbReference>
<feature type="domain" description="WRKY" evidence="7">
    <location>
        <begin position="332"/>
        <end position="397"/>
    </location>
</feature>
<dbReference type="AlphaFoldDB" id="A0A8T0GS27"/>
<gene>
    <name evidence="8" type="ORF">KC19_9G149300</name>
</gene>
<dbReference type="GO" id="GO:0003700">
    <property type="term" value="F:DNA-binding transcription factor activity"/>
    <property type="evidence" value="ECO:0007669"/>
    <property type="project" value="InterPro"/>
</dbReference>
<feature type="compositionally biased region" description="Low complexity" evidence="6">
    <location>
        <begin position="585"/>
        <end position="604"/>
    </location>
</feature>
<comment type="subcellular location">
    <subcellularLocation>
        <location evidence="1">Nucleus</location>
    </subcellularLocation>
</comment>
<evidence type="ECO:0000313" key="9">
    <source>
        <dbReference type="Proteomes" id="UP000822688"/>
    </source>
</evidence>
<feature type="region of interest" description="Disordered" evidence="6">
    <location>
        <begin position="1"/>
        <end position="72"/>
    </location>
</feature>
<feature type="compositionally biased region" description="Low complexity" evidence="6">
    <location>
        <begin position="251"/>
        <end position="264"/>
    </location>
</feature>
<organism evidence="8 9">
    <name type="scientific">Ceratodon purpureus</name>
    <name type="common">Fire moss</name>
    <name type="synonym">Dicranum purpureum</name>
    <dbReference type="NCBI Taxonomy" id="3225"/>
    <lineage>
        <taxon>Eukaryota</taxon>
        <taxon>Viridiplantae</taxon>
        <taxon>Streptophyta</taxon>
        <taxon>Embryophyta</taxon>
        <taxon>Bryophyta</taxon>
        <taxon>Bryophytina</taxon>
        <taxon>Bryopsida</taxon>
        <taxon>Dicranidae</taxon>
        <taxon>Pseudoditrichales</taxon>
        <taxon>Ditrichaceae</taxon>
        <taxon>Ceratodon</taxon>
    </lineage>
</organism>
<protein>
    <recommendedName>
        <fullName evidence="7">WRKY domain-containing protein</fullName>
    </recommendedName>
</protein>
<dbReference type="Proteomes" id="UP000822688">
    <property type="component" value="Chromosome 9"/>
</dbReference>
<evidence type="ECO:0000256" key="2">
    <source>
        <dbReference type="ARBA" id="ARBA00023015"/>
    </source>
</evidence>
<proteinExistence type="predicted"/>
<sequence>MDPPAGGSGSEPSSDPNEQPDSSQPPASGDDGRQQGTEAVDLWCAISSSPQRPSSSSAALANAPTSVPDMDTNLWQVEGSSSARTEMDEAAAAAPVPWCTDDEHNHQPHPNFLPNISALHASSTSSIPRFPADSPNLCNIRDVDLGTGYRHPFPGSQALGRQGSLEFLTDTWLQLAPDELERYSQDELRDFQVGLEQFLLDSDPGLLPMQPPGLNLFNPMGHPETPNDESETVSSSVSIGDTPDEAVAVTSSGESQGGSAASPGILKRKGPVLDGPAGEGSDGGATGATQQQQTQHQQSMDTLQKKLKGPAAERPSLIPRTSRPPKSFQTRTEVDVIDDGYRWRKYGQKPVKNSAHPRNYYRCTTANCPVRKRVERSTEDPSHVLTTYEGTHNHPETASTGSTHARELNPQGTIASSNAEDVPLPAPVSPQQPVPLGPMPPINLPPSNYLDQWLMSHLLATGAQVPPDQARRRSQYPPQAAGTLFQRNIDYLLGTHQLFRLQYGTQYPLLANMLNLMRNFSRARPPLMDPRMDPMLNPRLDPRASLFAAQRYNAMRVGPGGQFHQDPNLGSAGAASTDSQQQGNLTSPSATSGASLGTTSSASPNAGPSIGQVSMAQRLLWLQELMGEGLVGHNSSQQPASDNSGPEKEGPENNPDVGDPPA</sequence>